<dbReference type="EMBL" id="QRGO01000001">
    <property type="protein sequence ID" value="RDV05123.1"/>
    <property type="molecule type" value="Genomic_DNA"/>
</dbReference>
<evidence type="ECO:0000256" key="5">
    <source>
        <dbReference type="ARBA" id="ARBA00023136"/>
    </source>
</evidence>
<comment type="caution">
    <text evidence="8">The sequence shown here is derived from an EMBL/GenBank/DDBJ whole genome shotgun (WGS) entry which is preliminary data.</text>
</comment>
<evidence type="ECO:0000256" key="4">
    <source>
        <dbReference type="ARBA" id="ARBA00022989"/>
    </source>
</evidence>
<feature type="transmembrane region" description="Helical" evidence="6">
    <location>
        <begin position="12"/>
        <end position="29"/>
    </location>
</feature>
<evidence type="ECO:0000313" key="9">
    <source>
        <dbReference type="Proteomes" id="UP000263993"/>
    </source>
</evidence>
<keyword evidence="5 6" id="KW-0472">Membrane</keyword>
<dbReference type="Pfam" id="PF00892">
    <property type="entry name" value="EamA"/>
    <property type="match status" value="2"/>
</dbReference>
<dbReference type="SUPFAM" id="SSF103481">
    <property type="entry name" value="Multidrug resistance efflux transporter EmrE"/>
    <property type="match status" value="2"/>
</dbReference>
<feature type="transmembrane region" description="Helical" evidence="6">
    <location>
        <begin position="276"/>
        <end position="294"/>
    </location>
</feature>
<feature type="transmembrane region" description="Helical" evidence="6">
    <location>
        <begin position="194"/>
        <end position="216"/>
    </location>
</feature>
<dbReference type="AlphaFoldDB" id="A0A371BCH4"/>
<dbReference type="InterPro" id="IPR000620">
    <property type="entry name" value="EamA_dom"/>
</dbReference>
<sequence>MHHPSPDLLKAIGFKIFSALLFAAMSALIRQLGETVPVGQMVFFRSACAIPPVLLIYAFRGEIMTAVRTNRIFGHLGRGTVSVCGMFSNFAALARLPLADATAIQFGSPLITVALAALILKERVRVFRWTAVVVGFVGVIVMLIPNFDPGRYTAVGVGAAAAVGSIFAVIAAFCNAGAVIQTRRLTQSESTSSIVFYFSLSCALVGAATLPFAWYTPTREELMALVATGILGGIAHIFLTESYRHATASVIAPFDYTSLIWALLLGYWFFGELPSTLVYVGASIVAGAGLAVLWRERRLGIDRAPEAEGPRRPEI</sequence>
<dbReference type="OrthoDB" id="8478503at2"/>
<feature type="transmembrane region" description="Helical" evidence="6">
    <location>
        <begin position="79"/>
        <end position="96"/>
    </location>
</feature>
<dbReference type="GO" id="GO:0016020">
    <property type="term" value="C:membrane"/>
    <property type="evidence" value="ECO:0007669"/>
    <property type="project" value="UniProtKB-SubCell"/>
</dbReference>
<evidence type="ECO:0000256" key="1">
    <source>
        <dbReference type="ARBA" id="ARBA00004141"/>
    </source>
</evidence>
<dbReference type="RefSeq" id="WP_115517150.1">
    <property type="nucleotide sequence ID" value="NZ_QRGO01000001.1"/>
</dbReference>
<name>A0A371BCH4_9BRAD</name>
<evidence type="ECO:0000256" key="2">
    <source>
        <dbReference type="ARBA" id="ARBA00009853"/>
    </source>
</evidence>
<evidence type="ECO:0000256" key="3">
    <source>
        <dbReference type="ARBA" id="ARBA00022692"/>
    </source>
</evidence>
<accession>A0A371BCH4</accession>
<feature type="transmembrane region" description="Helical" evidence="6">
    <location>
        <begin position="41"/>
        <end position="59"/>
    </location>
</feature>
<evidence type="ECO:0000313" key="8">
    <source>
        <dbReference type="EMBL" id="RDV05123.1"/>
    </source>
</evidence>
<feature type="domain" description="EamA" evidence="7">
    <location>
        <begin position="164"/>
        <end position="288"/>
    </location>
</feature>
<reference evidence="9" key="1">
    <citation type="submission" date="2018-08" db="EMBL/GenBank/DDBJ databases">
        <authorList>
            <person name="Kim S.-J."/>
            <person name="Jung G.-Y."/>
        </authorList>
    </citation>
    <scope>NUCLEOTIDE SEQUENCE [LARGE SCALE GENOMIC DNA]</scope>
    <source>
        <strain evidence="9">GY_H</strain>
    </source>
</reference>
<feature type="transmembrane region" description="Helical" evidence="6">
    <location>
        <begin position="127"/>
        <end position="147"/>
    </location>
</feature>
<feature type="transmembrane region" description="Helical" evidence="6">
    <location>
        <begin position="153"/>
        <end position="173"/>
    </location>
</feature>
<protein>
    <submittedName>
        <fullName evidence="8">DMT family transporter</fullName>
    </submittedName>
</protein>
<keyword evidence="4 6" id="KW-1133">Transmembrane helix</keyword>
<feature type="transmembrane region" description="Helical" evidence="6">
    <location>
        <begin position="222"/>
        <end position="239"/>
    </location>
</feature>
<dbReference type="Proteomes" id="UP000263993">
    <property type="component" value="Unassembled WGS sequence"/>
</dbReference>
<evidence type="ECO:0000256" key="6">
    <source>
        <dbReference type="SAM" id="Phobius"/>
    </source>
</evidence>
<gene>
    <name evidence="8" type="ORF">DXH78_11450</name>
</gene>
<keyword evidence="9" id="KW-1185">Reference proteome</keyword>
<dbReference type="PANTHER" id="PTHR22911">
    <property type="entry name" value="ACYL-MALONYL CONDENSING ENZYME-RELATED"/>
    <property type="match status" value="1"/>
</dbReference>
<organism evidence="8 9">
    <name type="scientific">Undibacter mobilis</name>
    <dbReference type="NCBI Taxonomy" id="2292256"/>
    <lineage>
        <taxon>Bacteria</taxon>
        <taxon>Pseudomonadati</taxon>
        <taxon>Pseudomonadota</taxon>
        <taxon>Alphaproteobacteria</taxon>
        <taxon>Hyphomicrobiales</taxon>
        <taxon>Nitrobacteraceae</taxon>
        <taxon>Undibacter</taxon>
    </lineage>
</organism>
<feature type="transmembrane region" description="Helical" evidence="6">
    <location>
        <begin position="251"/>
        <end position="270"/>
    </location>
</feature>
<feature type="domain" description="EamA" evidence="7">
    <location>
        <begin position="12"/>
        <end position="143"/>
    </location>
</feature>
<keyword evidence="3 6" id="KW-0812">Transmembrane</keyword>
<comment type="similarity">
    <text evidence="2">Belongs to the drug/metabolite transporter (DMT) superfamily. 10 TMS drug/metabolite exporter (DME) (TC 2.A.7.3) family.</text>
</comment>
<feature type="transmembrane region" description="Helical" evidence="6">
    <location>
        <begin position="102"/>
        <end position="120"/>
    </location>
</feature>
<evidence type="ECO:0000259" key="7">
    <source>
        <dbReference type="Pfam" id="PF00892"/>
    </source>
</evidence>
<proteinExistence type="inferred from homology"/>
<dbReference type="InterPro" id="IPR037185">
    <property type="entry name" value="EmrE-like"/>
</dbReference>
<dbReference type="PANTHER" id="PTHR22911:SF6">
    <property type="entry name" value="SOLUTE CARRIER FAMILY 35 MEMBER G1"/>
    <property type="match status" value="1"/>
</dbReference>
<comment type="subcellular location">
    <subcellularLocation>
        <location evidence="1">Membrane</location>
        <topology evidence="1">Multi-pass membrane protein</topology>
    </subcellularLocation>
</comment>